<dbReference type="GO" id="GO:0005524">
    <property type="term" value="F:ATP binding"/>
    <property type="evidence" value="ECO:0007669"/>
    <property type="project" value="UniProtKB-KW"/>
</dbReference>
<evidence type="ECO:0000313" key="8">
    <source>
        <dbReference type="EnsemblMetazoa" id="ASIC000200-PA"/>
    </source>
</evidence>
<dbReference type="GO" id="GO:0000226">
    <property type="term" value="P:microtubule cytoskeleton organization"/>
    <property type="evidence" value="ECO:0007669"/>
    <property type="project" value="TreeGrafter"/>
</dbReference>
<dbReference type="InterPro" id="IPR000719">
    <property type="entry name" value="Prot_kinase_dom"/>
</dbReference>
<evidence type="ECO:0000256" key="5">
    <source>
        <dbReference type="ARBA" id="ARBA00022840"/>
    </source>
</evidence>
<dbReference type="OMA" id="HYMITAT"/>
<dbReference type="SUPFAM" id="SSF56112">
    <property type="entry name" value="Protein kinase-like (PK-like)"/>
    <property type="match status" value="1"/>
</dbReference>
<dbReference type="STRING" id="74873.A0A084V9Z5"/>
<dbReference type="InterPro" id="IPR011009">
    <property type="entry name" value="Kinase-like_dom_sf"/>
</dbReference>
<keyword evidence="4" id="KW-0418">Kinase</keyword>
<reference evidence="8" key="2">
    <citation type="submission" date="2020-05" db="UniProtKB">
        <authorList>
            <consortium name="EnsemblMetazoa"/>
        </authorList>
    </citation>
    <scope>IDENTIFICATION</scope>
</reference>
<evidence type="ECO:0000256" key="2">
    <source>
        <dbReference type="ARBA" id="ARBA00022679"/>
    </source>
</evidence>
<evidence type="ECO:0000259" key="6">
    <source>
        <dbReference type="PROSITE" id="PS50011"/>
    </source>
</evidence>
<dbReference type="EMBL" id="ATLV01000955">
    <property type="status" value="NOT_ANNOTATED_CDS"/>
    <property type="molecule type" value="Genomic_DNA"/>
</dbReference>
<keyword evidence="1" id="KW-0723">Serine/threonine-protein kinase</keyword>
<dbReference type="PANTHER" id="PTHR24346:SF82">
    <property type="entry name" value="KP78A-RELATED"/>
    <property type="match status" value="1"/>
</dbReference>
<evidence type="ECO:0000313" key="9">
    <source>
        <dbReference type="Proteomes" id="UP000030765"/>
    </source>
</evidence>
<keyword evidence="3" id="KW-0547">Nucleotide-binding</keyword>
<keyword evidence="5" id="KW-0067">ATP-binding</keyword>
<dbReference type="PANTHER" id="PTHR24346">
    <property type="entry name" value="MAP/MICROTUBULE AFFINITY-REGULATING KINASE"/>
    <property type="match status" value="1"/>
</dbReference>
<keyword evidence="2" id="KW-0808">Transferase</keyword>
<dbReference type="GO" id="GO:0035556">
    <property type="term" value="P:intracellular signal transduction"/>
    <property type="evidence" value="ECO:0007669"/>
    <property type="project" value="TreeGrafter"/>
</dbReference>
<organism evidence="7">
    <name type="scientific">Anopheles sinensis</name>
    <name type="common">Mosquito</name>
    <dbReference type="NCBI Taxonomy" id="74873"/>
    <lineage>
        <taxon>Eukaryota</taxon>
        <taxon>Metazoa</taxon>
        <taxon>Ecdysozoa</taxon>
        <taxon>Arthropoda</taxon>
        <taxon>Hexapoda</taxon>
        <taxon>Insecta</taxon>
        <taxon>Pterygota</taxon>
        <taxon>Neoptera</taxon>
        <taxon>Endopterygota</taxon>
        <taxon>Diptera</taxon>
        <taxon>Nematocera</taxon>
        <taxon>Culicoidea</taxon>
        <taxon>Culicidae</taxon>
        <taxon>Anophelinae</taxon>
        <taxon>Anopheles</taxon>
    </lineage>
</organism>
<dbReference type="Pfam" id="PF00069">
    <property type="entry name" value="Pkinase"/>
    <property type="match status" value="1"/>
</dbReference>
<dbReference type="PROSITE" id="PS50011">
    <property type="entry name" value="PROTEIN_KINASE_DOM"/>
    <property type="match status" value="1"/>
</dbReference>
<dbReference type="VEuPathDB" id="VectorBase:ASIS002687"/>
<dbReference type="GO" id="GO:0005737">
    <property type="term" value="C:cytoplasm"/>
    <property type="evidence" value="ECO:0007669"/>
    <property type="project" value="TreeGrafter"/>
</dbReference>
<evidence type="ECO:0000313" key="7">
    <source>
        <dbReference type="EMBL" id="KFB34789.1"/>
    </source>
</evidence>
<dbReference type="EnsemblMetazoa" id="ASIC000200-RA">
    <property type="protein sequence ID" value="ASIC000200-PA"/>
    <property type="gene ID" value="ASIC000200"/>
</dbReference>
<proteinExistence type="predicted"/>
<accession>A0A084V9Z5</accession>
<dbReference type="Gene3D" id="1.10.510.10">
    <property type="entry name" value="Transferase(Phosphotransferase) domain 1"/>
    <property type="match status" value="1"/>
</dbReference>
<dbReference type="AlphaFoldDB" id="A0A084V9Z5"/>
<dbReference type="EMBL" id="KE523924">
    <property type="protein sequence ID" value="KFB34789.1"/>
    <property type="molecule type" value="Genomic_DNA"/>
</dbReference>
<feature type="domain" description="Protein kinase" evidence="6">
    <location>
        <begin position="1"/>
        <end position="166"/>
    </location>
</feature>
<dbReference type="VEuPathDB" id="VectorBase:ASIC000200"/>
<dbReference type="SMART" id="SM00220">
    <property type="entry name" value="S_TKc"/>
    <property type="match status" value="1"/>
</dbReference>
<keyword evidence="9" id="KW-1185">Reference proteome</keyword>
<evidence type="ECO:0000256" key="4">
    <source>
        <dbReference type="ARBA" id="ARBA00022777"/>
    </source>
</evidence>
<evidence type="ECO:0000256" key="1">
    <source>
        <dbReference type="ARBA" id="ARBA00022527"/>
    </source>
</evidence>
<dbReference type="OrthoDB" id="193931at2759"/>
<gene>
    <name evidence="7" type="ORF">ZHAS_00000200</name>
</gene>
<reference evidence="7 9" key="1">
    <citation type="journal article" date="2014" name="BMC Genomics">
        <title>Genome sequence of Anopheles sinensis provides insight into genetics basis of mosquito competence for malaria parasites.</title>
        <authorList>
            <person name="Zhou D."/>
            <person name="Zhang D."/>
            <person name="Ding G."/>
            <person name="Shi L."/>
            <person name="Hou Q."/>
            <person name="Ye Y."/>
            <person name="Xu Y."/>
            <person name="Zhou H."/>
            <person name="Xiong C."/>
            <person name="Li S."/>
            <person name="Yu J."/>
            <person name="Hong S."/>
            <person name="Yu X."/>
            <person name="Zou P."/>
            <person name="Chen C."/>
            <person name="Chang X."/>
            <person name="Wang W."/>
            <person name="Lv Y."/>
            <person name="Sun Y."/>
            <person name="Ma L."/>
            <person name="Shen B."/>
            <person name="Zhu C."/>
        </authorList>
    </citation>
    <scope>NUCLEOTIDE SEQUENCE [LARGE SCALE GENOMIC DNA]</scope>
</reference>
<name>A0A084V9Z5_ANOSI</name>
<sequence>MEYASRGDLCDYHVLVGKLSEPTARAWFRQLVSAVQYCHQKGVVHRDLKLDYILLDREWNIKLADFGLSNCFYPGWKLDTYCGTLEYAALEIFKNHGAPADVWSQGIVLYVLVAGTLPFSGTRQKLSLLVQQGHYIIPYHMSFECEVLLNCLVPKPSKRATLLRRR</sequence>
<protein>
    <submittedName>
        <fullName evidence="8">Protein kinase domain-containing protein</fullName>
    </submittedName>
</protein>
<evidence type="ECO:0000256" key="3">
    <source>
        <dbReference type="ARBA" id="ARBA00022741"/>
    </source>
</evidence>
<dbReference type="Proteomes" id="UP000030765">
    <property type="component" value="Unassembled WGS sequence"/>
</dbReference>
<dbReference type="GO" id="GO:0050321">
    <property type="term" value="F:tau-protein kinase activity"/>
    <property type="evidence" value="ECO:0007669"/>
    <property type="project" value="TreeGrafter"/>
</dbReference>